<protein>
    <submittedName>
        <fullName evidence="2">Uncharacterized protein</fullName>
    </submittedName>
</protein>
<reference evidence="3" key="1">
    <citation type="submission" date="2017-05" db="EMBL/GenBank/DDBJ databases">
        <title>Complete and WGS of Bordetella genogroups.</title>
        <authorList>
            <person name="Spilker T."/>
            <person name="Lipuma J."/>
        </authorList>
    </citation>
    <scope>NUCLEOTIDE SEQUENCE [LARGE SCALE GENOMIC DNA]</scope>
    <source>
        <strain evidence="3">AU16122</strain>
    </source>
</reference>
<evidence type="ECO:0000256" key="1">
    <source>
        <dbReference type="SAM" id="MobiDB-lite"/>
    </source>
</evidence>
<proteinExistence type="predicted"/>
<feature type="region of interest" description="Disordered" evidence="1">
    <location>
        <begin position="15"/>
        <end position="37"/>
    </location>
</feature>
<gene>
    <name evidence="2" type="ORF">CAL29_21860</name>
</gene>
<dbReference type="Proteomes" id="UP000216020">
    <property type="component" value="Unassembled WGS sequence"/>
</dbReference>
<dbReference type="EMBL" id="NEVM01000005">
    <property type="protein sequence ID" value="OZI30647.1"/>
    <property type="molecule type" value="Genomic_DNA"/>
</dbReference>
<dbReference type="AlphaFoldDB" id="A0A261S0W5"/>
<evidence type="ECO:0000313" key="3">
    <source>
        <dbReference type="Proteomes" id="UP000216020"/>
    </source>
</evidence>
<organism evidence="2 3">
    <name type="scientific">Bordetella genomosp. 10</name>
    <dbReference type="NCBI Taxonomy" id="1416804"/>
    <lineage>
        <taxon>Bacteria</taxon>
        <taxon>Pseudomonadati</taxon>
        <taxon>Pseudomonadota</taxon>
        <taxon>Betaproteobacteria</taxon>
        <taxon>Burkholderiales</taxon>
        <taxon>Alcaligenaceae</taxon>
        <taxon>Bordetella</taxon>
    </lineage>
</organism>
<comment type="caution">
    <text evidence="2">The sequence shown here is derived from an EMBL/GenBank/DDBJ whole genome shotgun (WGS) entry which is preliminary data.</text>
</comment>
<evidence type="ECO:0000313" key="2">
    <source>
        <dbReference type="EMBL" id="OZI30647.1"/>
    </source>
</evidence>
<sequence length="142" mass="14549">MHGLAVELGAESPLPDAAGADAGAPAPRAGAVETPAAGAAATVEQEFAISTSAGRIHVQNAEGKVIDIGDLLEASHVYGYELDHAALRGRGFPDLGTALRDLAARLTFSFLDASFRAQPDVADEASLHAVSAPAIRVRLSPR</sequence>
<keyword evidence="3" id="KW-1185">Reference proteome</keyword>
<accession>A0A261S0W5</accession>
<name>A0A261S0W5_9BORD</name>